<feature type="domain" description="Transglutaminase-like" evidence="2">
    <location>
        <begin position="177"/>
        <end position="248"/>
    </location>
</feature>
<feature type="region of interest" description="Disordered" evidence="1">
    <location>
        <begin position="271"/>
        <end position="292"/>
    </location>
</feature>
<dbReference type="Gene3D" id="3.10.620.30">
    <property type="match status" value="1"/>
</dbReference>
<dbReference type="Proteomes" id="UP000198994">
    <property type="component" value="Unassembled WGS sequence"/>
</dbReference>
<dbReference type="PANTHER" id="PTHR33490">
    <property type="entry name" value="BLR5614 PROTEIN-RELATED"/>
    <property type="match status" value="1"/>
</dbReference>
<dbReference type="SMART" id="SM00460">
    <property type="entry name" value="TGc"/>
    <property type="match status" value="1"/>
</dbReference>
<keyword evidence="3" id="KW-0645">Protease</keyword>
<evidence type="ECO:0000259" key="2">
    <source>
        <dbReference type="SMART" id="SM00460"/>
    </source>
</evidence>
<evidence type="ECO:0000313" key="4">
    <source>
        <dbReference type="Proteomes" id="UP000198994"/>
    </source>
</evidence>
<dbReference type="InterPro" id="IPR013589">
    <property type="entry name" value="Bac_transglu_N"/>
</dbReference>
<accession>A0A1G7AP42</accession>
<dbReference type="GO" id="GO:0008233">
    <property type="term" value="F:peptidase activity"/>
    <property type="evidence" value="ECO:0007669"/>
    <property type="project" value="UniProtKB-KW"/>
</dbReference>
<dbReference type="Pfam" id="PF08379">
    <property type="entry name" value="Bact_transglu_N"/>
    <property type="match status" value="1"/>
</dbReference>
<dbReference type="SUPFAM" id="SSF54001">
    <property type="entry name" value="Cysteine proteinases"/>
    <property type="match status" value="1"/>
</dbReference>
<dbReference type="PANTHER" id="PTHR33490:SF7">
    <property type="entry name" value="BLR2979 PROTEIN"/>
    <property type="match status" value="1"/>
</dbReference>
<dbReference type="GO" id="GO:0006508">
    <property type="term" value="P:proteolysis"/>
    <property type="evidence" value="ECO:0007669"/>
    <property type="project" value="UniProtKB-KW"/>
</dbReference>
<dbReference type="OrthoDB" id="9804023at2"/>
<name>A0A1G7AP42_9RHOB</name>
<gene>
    <name evidence="3" type="ORF">SAMN04488105_101282</name>
</gene>
<evidence type="ECO:0000256" key="1">
    <source>
        <dbReference type="SAM" id="MobiDB-lite"/>
    </source>
</evidence>
<dbReference type="AlphaFoldDB" id="A0A1G7AP42"/>
<sequence length="292" mass="31863">MSQTYDIKLKISYVYDSPAAAHRALLRMLPRNLPDQQLLYGVVTTDPAPDYRLDDLDFFGNPVTEVAHERRLSEIDFRFEGRVRRHRPAGGLDLSCGLGALAAEVVQIQSIAADSPHHFLGASPRLRHEPEIAAFARDCIERGMSTLAAADAVSLALNEAFDFDPEATEVTTTPIEAFRARRGVCQDISHVMITALRSLGIPAGYVSGFLRTIPPEGQARLEGADAMHAWVRAWVGGEVGWVEFDPTNAIRAGTDHVTVAIGRDYSDVAPAKGSLRSEGSHETTHQVDVIPV</sequence>
<evidence type="ECO:0000313" key="3">
    <source>
        <dbReference type="EMBL" id="SDE16470.1"/>
    </source>
</evidence>
<dbReference type="InterPro" id="IPR038765">
    <property type="entry name" value="Papain-like_cys_pep_sf"/>
</dbReference>
<keyword evidence="4" id="KW-1185">Reference proteome</keyword>
<proteinExistence type="predicted"/>
<dbReference type="EMBL" id="FNAV01000001">
    <property type="protein sequence ID" value="SDE16470.1"/>
    <property type="molecule type" value="Genomic_DNA"/>
</dbReference>
<dbReference type="Pfam" id="PF01841">
    <property type="entry name" value="Transglut_core"/>
    <property type="match status" value="1"/>
</dbReference>
<protein>
    <submittedName>
        <fullName evidence="3">Transglutaminase-like enzyme, putative cysteine protease</fullName>
    </submittedName>
</protein>
<dbReference type="InterPro" id="IPR002931">
    <property type="entry name" value="Transglutaminase-like"/>
</dbReference>
<dbReference type="RefSeq" id="WP_089954487.1">
    <property type="nucleotide sequence ID" value="NZ_FNAV01000001.1"/>
</dbReference>
<dbReference type="STRING" id="282683.SAMN04488105_101282"/>
<organism evidence="3 4">
    <name type="scientific">Salipiger thiooxidans</name>
    <dbReference type="NCBI Taxonomy" id="282683"/>
    <lineage>
        <taxon>Bacteria</taxon>
        <taxon>Pseudomonadati</taxon>
        <taxon>Pseudomonadota</taxon>
        <taxon>Alphaproteobacteria</taxon>
        <taxon>Rhodobacterales</taxon>
        <taxon>Roseobacteraceae</taxon>
        <taxon>Salipiger</taxon>
    </lineage>
</organism>
<reference evidence="4" key="1">
    <citation type="submission" date="2016-10" db="EMBL/GenBank/DDBJ databases">
        <authorList>
            <person name="Varghese N."/>
            <person name="Submissions S."/>
        </authorList>
    </citation>
    <scope>NUCLEOTIDE SEQUENCE [LARGE SCALE GENOMIC DNA]</scope>
    <source>
        <strain evidence="4">DSM 10146</strain>
    </source>
</reference>
<keyword evidence="3" id="KW-0378">Hydrolase</keyword>